<evidence type="ECO:0008006" key="4">
    <source>
        <dbReference type="Google" id="ProtNLM"/>
    </source>
</evidence>
<dbReference type="EMBL" id="FLUM01000001">
    <property type="protein sequence ID" value="SBV94584.1"/>
    <property type="molecule type" value="Genomic_DNA"/>
</dbReference>
<dbReference type="PANTHER" id="PTHR12526">
    <property type="entry name" value="GLYCOSYLTRANSFERASE"/>
    <property type="match status" value="1"/>
</dbReference>
<evidence type="ECO:0000259" key="2">
    <source>
        <dbReference type="Pfam" id="PF13439"/>
    </source>
</evidence>
<dbReference type="RefSeq" id="WP_296939026.1">
    <property type="nucleotide sequence ID" value="NZ_LT599032.1"/>
</dbReference>
<evidence type="ECO:0000259" key="1">
    <source>
        <dbReference type="Pfam" id="PF00534"/>
    </source>
</evidence>
<gene>
    <name evidence="3" type="ORF">KL86DYS1_11172</name>
</gene>
<accession>A0A212J5C2</accession>
<dbReference type="PANTHER" id="PTHR12526:SF630">
    <property type="entry name" value="GLYCOSYLTRANSFERASE"/>
    <property type="match status" value="1"/>
</dbReference>
<dbReference type="Pfam" id="PF00534">
    <property type="entry name" value="Glycos_transf_1"/>
    <property type="match status" value="1"/>
</dbReference>
<feature type="domain" description="Glycosyltransferase subfamily 4-like N-terminal" evidence="2">
    <location>
        <begin position="12"/>
        <end position="164"/>
    </location>
</feature>
<sequence>MKIFQIITVSEYGGAQTIVANLVKTLSSEHELFVLYGGGGEAWNALGNNFTKIKLNNHRKEVSIRDISLLFKLYYYRFKYNPDVIHLHSSKMGVLGRIVFSRKKTVYTVHGFDSIRKAFNRFLVVERFLRNSVYRIIGVSQYDVDSMREEGIYKNVECIYNGVTDQYLEQIEIKDRITTELDRLKSSYSKIVMCISRISKQKKFELFLDIAKQMPQYAFVWIGNKTEMHGVPSNVFCLGETHLACSYLKYADLFILPSNYEGLPMSLLEALAFGVPVVASAVGGITEVLDGKNGFAVDNDVNLFTEKIEYIFSDENIKKSMSIHARESYLANFTIEKMVDGYKSVFNAIVANKK</sequence>
<dbReference type="AlphaFoldDB" id="A0A212J5C2"/>
<dbReference type="Gene3D" id="3.40.50.2000">
    <property type="entry name" value="Glycogen Phosphorylase B"/>
    <property type="match status" value="2"/>
</dbReference>
<dbReference type="SUPFAM" id="SSF53756">
    <property type="entry name" value="UDP-Glycosyltransferase/glycogen phosphorylase"/>
    <property type="match status" value="1"/>
</dbReference>
<reference evidence="3" key="1">
    <citation type="submission" date="2016-04" db="EMBL/GenBank/DDBJ databases">
        <authorList>
            <person name="Evans L.H."/>
            <person name="Alamgir A."/>
            <person name="Owens N."/>
            <person name="Weber N.D."/>
            <person name="Virtaneva K."/>
            <person name="Barbian K."/>
            <person name="Babar A."/>
            <person name="Rosenke K."/>
        </authorList>
    </citation>
    <scope>NUCLEOTIDE SEQUENCE</scope>
    <source>
        <strain evidence="3">86-1</strain>
    </source>
</reference>
<evidence type="ECO:0000313" key="3">
    <source>
        <dbReference type="EMBL" id="SBV94584.1"/>
    </source>
</evidence>
<dbReference type="InterPro" id="IPR028098">
    <property type="entry name" value="Glyco_trans_4-like_N"/>
</dbReference>
<dbReference type="InterPro" id="IPR001296">
    <property type="entry name" value="Glyco_trans_1"/>
</dbReference>
<proteinExistence type="predicted"/>
<dbReference type="Pfam" id="PF13439">
    <property type="entry name" value="Glyco_transf_4"/>
    <property type="match status" value="1"/>
</dbReference>
<organism evidence="3">
    <name type="scientific">uncultured Dysgonomonas sp</name>
    <dbReference type="NCBI Taxonomy" id="206096"/>
    <lineage>
        <taxon>Bacteria</taxon>
        <taxon>Pseudomonadati</taxon>
        <taxon>Bacteroidota</taxon>
        <taxon>Bacteroidia</taxon>
        <taxon>Bacteroidales</taxon>
        <taxon>Dysgonomonadaceae</taxon>
        <taxon>Dysgonomonas</taxon>
        <taxon>environmental samples</taxon>
    </lineage>
</organism>
<name>A0A212J5C2_9BACT</name>
<dbReference type="GO" id="GO:0016757">
    <property type="term" value="F:glycosyltransferase activity"/>
    <property type="evidence" value="ECO:0007669"/>
    <property type="project" value="InterPro"/>
</dbReference>
<feature type="domain" description="Glycosyl transferase family 1" evidence="1">
    <location>
        <begin position="188"/>
        <end position="327"/>
    </location>
</feature>
<protein>
    <recommendedName>
        <fullName evidence="4">Glycosyltransferase</fullName>
    </recommendedName>
</protein>